<keyword evidence="2" id="KW-0732">Signal</keyword>
<evidence type="ECO:0000256" key="2">
    <source>
        <dbReference type="ARBA" id="ARBA00022729"/>
    </source>
</evidence>
<dbReference type="AlphaFoldDB" id="A0A1T3P3Y3"/>
<dbReference type="Proteomes" id="UP000190037">
    <property type="component" value="Unassembled WGS sequence"/>
</dbReference>
<comment type="similarity">
    <text evidence="1">Belongs to the peptidase S33 family.</text>
</comment>
<dbReference type="Pfam" id="PF08386">
    <property type="entry name" value="Abhydrolase_4"/>
    <property type="match status" value="1"/>
</dbReference>
<sequence>MSTSIFVSRARRIIPAGLVLALAVGCGGSGGGSEPKATPNAESKTQPPAGGAPAPAGTTPPTAKPIGADDPALKEFYGRQLAWAKCPDDKRTKGDEGMLECAKLRVPLDYANPAAESIELQAYRRKATGERLGILAVDPGGPGSGVQGMTASFALRPALGERYDIVGIDPRGTGGSNPVTCVDDAGTDRYKGIDPTPDDPAELERITTYFKEFADGCTARAGKMLAHLGTEDVVRDLDVLRGVLGEDKLNYFGYSYGTFLGAVYLEKFPTHSGRLVLDAPINPALDRVAGARSQAQGFERTFQAFLTDCLKQRDCPLDGTPAEATRKLADRLHELGRTPLTTAQGRTIGEGEVVNVIAQGIYSERSWKDLRITLRAYLRDDAAKAAAETDPWLGRDRNGAYPGDHTAANLTINCADGRSLTMAEADRLAREVADTMPITGPGTVWSFAADCRPNGTDRARPIQAPGAPPVLVIGSTGDPATPYEQAQALTPQLPGAVLLTREANGHGSYNRGNTCVDGAVETYLVKGELPAAGTRCG</sequence>
<dbReference type="Gene3D" id="3.40.50.1820">
    <property type="entry name" value="alpha/beta hydrolase"/>
    <property type="match status" value="1"/>
</dbReference>
<dbReference type="InterPro" id="IPR013595">
    <property type="entry name" value="Pept_S33_TAP-like_C"/>
</dbReference>
<dbReference type="PANTHER" id="PTHR43248">
    <property type="entry name" value="2-SUCCINYL-6-HYDROXY-2,4-CYCLOHEXADIENE-1-CARBOXYLATE SYNTHASE"/>
    <property type="match status" value="1"/>
</dbReference>
<evidence type="ECO:0000313" key="6">
    <source>
        <dbReference type="EMBL" id="OPC83671.1"/>
    </source>
</evidence>
<proteinExistence type="inferred from homology"/>
<dbReference type="STRING" id="159449.B4N89_24445"/>
<evidence type="ECO:0000313" key="7">
    <source>
        <dbReference type="Proteomes" id="UP000190037"/>
    </source>
</evidence>
<feature type="compositionally biased region" description="Low complexity" evidence="4">
    <location>
        <begin position="47"/>
        <end position="61"/>
    </location>
</feature>
<dbReference type="InterPro" id="IPR051601">
    <property type="entry name" value="Serine_prot/Carboxylest_S33"/>
</dbReference>
<evidence type="ECO:0000256" key="3">
    <source>
        <dbReference type="ARBA" id="ARBA00022801"/>
    </source>
</evidence>
<gene>
    <name evidence="6" type="ORF">B4N89_24445</name>
</gene>
<keyword evidence="7" id="KW-1185">Reference proteome</keyword>
<feature type="region of interest" description="Disordered" evidence="4">
    <location>
        <begin position="29"/>
        <end position="70"/>
    </location>
</feature>
<accession>A0A1T3P3Y3</accession>
<evidence type="ECO:0000259" key="5">
    <source>
        <dbReference type="Pfam" id="PF08386"/>
    </source>
</evidence>
<dbReference type="RefSeq" id="WP_078977953.1">
    <property type="nucleotide sequence ID" value="NZ_MWQN01000001.1"/>
</dbReference>
<dbReference type="EMBL" id="MWQN01000001">
    <property type="protein sequence ID" value="OPC83671.1"/>
    <property type="molecule type" value="Genomic_DNA"/>
</dbReference>
<dbReference type="SUPFAM" id="SSF53474">
    <property type="entry name" value="alpha/beta-Hydrolases"/>
    <property type="match status" value="1"/>
</dbReference>
<dbReference type="OrthoDB" id="4498590at2"/>
<dbReference type="GO" id="GO:0016787">
    <property type="term" value="F:hydrolase activity"/>
    <property type="evidence" value="ECO:0007669"/>
    <property type="project" value="UniProtKB-KW"/>
</dbReference>
<dbReference type="PANTHER" id="PTHR43248:SF29">
    <property type="entry name" value="TRIPEPTIDYL AMINOPEPTIDASE"/>
    <property type="match status" value="1"/>
</dbReference>
<reference evidence="6 7" key="1">
    <citation type="submission" date="2017-03" db="EMBL/GenBank/DDBJ databases">
        <title>Draft genome sequence of Streptomyces scabrisporus NF3, endophyte isolated from Amphipterygium adstringens.</title>
        <authorList>
            <person name="Vazquez M."/>
            <person name="Ceapa C.D."/>
            <person name="Rodriguez Luna D."/>
            <person name="Sanchez Esquivel S."/>
        </authorList>
    </citation>
    <scope>NUCLEOTIDE SEQUENCE [LARGE SCALE GENOMIC DNA]</scope>
    <source>
        <strain evidence="6 7">NF3</strain>
    </source>
</reference>
<evidence type="ECO:0000256" key="1">
    <source>
        <dbReference type="ARBA" id="ARBA00010088"/>
    </source>
</evidence>
<feature type="domain" description="Peptidase S33 tripeptidyl aminopeptidase-like C-terminal" evidence="5">
    <location>
        <begin position="455"/>
        <end position="536"/>
    </location>
</feature>
<protein>
    <recommendedName>
        <fullName evidence="5">Peptidase S33 tripeptidyl aminopeptidase-like C-terminal domain-containing protein</fullName>
    </recommendedName>
</protein>
<dbReference type="InterPro" id="IPR029058">
    <property type="entry name" value="AB_hydrolase_fold"/>
</dbReference>
<comment type="caution">
    <text evidence="6">The sequence shown here is derived from an EMBL/GenBank/DDBJ whole genome shotgun (WGS) entry which is preliminary data.</text>
</comment>
<name>A0A1T3P3Y3_9ACTN</name>
<keyword evidence="3" id="KW-0378">Hydrolase</keyword>
<evidence type="ECO:0000256" key="4">
    <source>
        <dbReference type="SAM" id="MobiDB-lite"/>
    </source>
</evidence>
<organism evidence="6 7">
    <name type="scientific">Embleya scabrispora</name>
    <dbReference type="NCBI Taxonomy" id="159449"/>
    <lineage>
        <taxon>Bacteria</taxon>
        <taxon>Bacillati</taxon>
        <taxon>Actinomycetota</taxon>
        <taxon>Actinomycetes</taxon>
        <taxon>Kitasatosporales</taxon>
        <taxon>Streptomycetaceae</taxon>
        <taxon>Embleya</taxon>
    </lineage>
</organism>